<reference evidence="2 3" key="1">
    <citation type="submission" date="2019-03" db="EMBL/GenBank/DDBJ databases">
        <title>Single cell metagenomics reveals metabolic interactions within the superorganism composed of flagellate Streblomastix strix and complex community of Bacteroidetes bacteria on its surface.</title>
        <authorList>
            <person name="Treitli S.C."/>
            <person name="Kolisko M."/>
            <person name="Husnik F."/>
            <person name="Keeling P."/>
            <person name="Hampl V."/>
        </authorList>
    </citation>
    <scope>NUCLEOTIDE SEQUENCE [LARGE SCALE GENOMIC DNA]</scope>
    <source>
        <strain evidence="2">ST1C</strain>
    </source>
</reference>
<accession>A0A5J4X3B0</accession>
<name>A0A5J4X3B0_9EUKA</name>
<evidence type="ECO:0000313" key="2">
    <source>
        <dbReference type="EMBL" id="KAA6401698.1"/>
    </source>
</evidence>
<feature type="compositionally biased region" description="Polar residues" evidence="1">
    <location>
        <begin position="83"/>
        <end position="93"/>
    </location>
</feature>
<feature type="region of interest" description="Disordered" evidence="1">
    <location>
        <begin position="78"/>
        <end position="109"/>
    </location>
</feature>
<dbReference type="Proteomes" id="UP000324800">
    <property type="component" value="Unassembled WGS sequence"/>
</dbReference>
<sequence length="109" mass="12384">MDMLDALILYMLSMRMVFEDSTQRFTAMNNTLSKIETQQKITQGQVANSLEVQLRFFIEHSLKARLIANSKLGPPAALFTHPSAPSSSTVSNIDDSDQDFRAYQKKKRK</sequence>
<dbReference type="AlphaFoldDB" id="A0A5J4X3B0"/>
<proteinExistence type="predicted"/>
<evidence type="ECO:0000313" key="3">
    <source>
        <dbReference type="Proteomes" id="UP000324800"/>
    </source>
</evidence>
<protein>
    <submittedName>
        <fullName evidence="2">Uncharacterized protein</fullName>
    </submittedName>
</protein>
<gene>
    <name evidence="2" type="ORF">EZS28_002783</name>
</gene>
<comment type="caution">
    <text evidence="2">The sequence shown here is derived from an EMBL/GenBank/DDBJ whole genome shotgun (WGS) entry which is preliminary data.</text>
</comment>
<organism evidence="2 3">
    <name type="scientific">Streblomastix strix</name>
    <dbReference type="NCBI Taxonomy" id="222440"/>
    <lineage>
        <taxon>Eukaryota</taxon>
        <taxon>Metamonada</taxon>
        <taxon>Preaxostyla</taxon>
        <taxon>Oxymonadida</taxon>
        <taxon>Streblomastigidae</taxon>
        <taxon>Streblomastix</taxon>
    </lineage>
</organism>
<evidence type="ECO:0000256" key="1">
    <source>
        <dbReference type="SAM" id="MobiDB-lite"/>
    </source>
</evidence>
<dbReference type="EMBL" id="SNRW01000348">
    <property type="protein sequence ID" value="KAA6401698.1"/>
    <property type="molecule type" value="Genomic_DNA"/>
</dbReference>